<keyword evidence="2" id="KW-1185">Reference proteome</keyword>
<sequence>MLIGTPAYLAIWVLCADTCRNDKVARKRNIPEDKPKEIKYLRSGRRACHLGDSKSYDSLCTNPGCRLCVAIKSGFRHLDFQQQQVNHGIRFGGGIYLTASSNDVFEYANDLRKDSEYLAVIATRTVLGNIQFLSAEDHTRMTPDKGFDSGAKHFKVILSVFNLETRG</sequence>
<dbReference type="AlphaFoldDB" id="A0AA39Q5S6"/>
<evidence type="ECO:0000313" key="2">
    <source>
        <dbReference type="Proteomes" id="UP001175228"/>
    </source>
</evidence>
<evidence type="ECO:0000313" key="1">
    <source>
        <dbReference type="EMBL" id="KAK0496314.1"/>
    </source>
</evidence>
<evidence type="ECO:0008006" key="3">
    <source>
        <dbReference type="Google" id="ProtNLM"/>
    </source>
</evidence>
<gene>
    <name evidence="1" type="ORF">EDD18DRAFT_1285958</name>
</gene>
<organism evidence="1 2">
    <name type="scientific">Armillaria luteobubalina</name>
    <dbReference type="NCBI Taxonomy" id="153913"/>
    <lineage>
        <taxon>Eukaryota</taxon>
        <taxon>Fungi</taxon>
        <taxon>Dikarya</taxon>
        <taxon>Basidiomycota</taxon>
        <taxon>Agaricomycotina</taxon>
        <taxon>Agaricomycetes</taxon>
        <taxon>Agaricomycetidae</taxon>
        <taxon>Agaricales</taxon>
        <taxon>Marasmiineae</taxon>
        <taxon>Physalacriaceae</taxon>
        <taxon>Armillaria</taxon>
    </lineage>
</organism>
<reference evidence="1" key="1">
    <citation type="submission" date="2023-06" db="EMBL/GenBank/DDBJ databases">
        <authorList>
            <consortium name="Lawrence Berkeley National Laboratory"/>
            <person name="Ahrendt S."/>
            <person name="Sahu N."/>
            <person name="Indic B."/>
            <person name="Wong-Bajracharya J."/>
            <person name="Merenyi Z."/>
            <person name="Ke H.-M."/>
            <person name="Monk M."/>
            <person name="Kocsube S."/>
            <person name="Drula E."/>
            <person name="Lipzen A."/>
            <person name="Balint B."/>
            <person name="Henrissat B."/>
            <person name="Andreopoulos B."/>
            <person name="Martin F.M."/>
            <person name="Harder C.B."/>
            <person name="Rigling D."/>
            <person name="Ford K.L."/>
            <person name="Foster G.D."/>
            <person name="Pangilinan J."/>
            <person name="Papanicolaou A."/>
            <person name="Barry K."/>
            <person name="LaButti K."/>
            <person name="Viragh M."/>
            <person name="Koriabine M."/>
            <person name="Yan M."/>
            <person name="Riley R."/>
            <person name="Champramary S."/>
            <person name="Plett K.L."/>
            <person name="Tsai I.J."/>
            <person name="Slot J."/>
            <person name="Sipos G."/>
            <person name="Plett J."/>
            <person name="Nagy L.G."/>
            <person name="Grigoriev I.V."/>
        </authorList>
    </citation>
    <scope>NUCLEOTIDE SEQUENCE</scope>
    <source>
        <strain evidence="1">HWK02</strain>
    </source>
</reference>
<protein>
    <recommendedName>
        <fullName evidence="3">PARP catalytic domain-containing protein</fullName>
    </recommendedName>
</protein>
<proteinExistence type="predicted"/>
<comment type="caution">
    <text evidence="1">The sequence shown here is derived from an EMBL/GenBank/DDBJ whole genome shotgun (WGS) entry which is preliminary data.</text>
</comment>
<name>A0AA39Q5S6_9AGAR</name>
<dbReference type="EMBL" id="JAUEPU010000015">
    <property type="protein sequence ID" value="KAK0496314.1"/>
    <property type="molecule type" value="Genomic_DNA"/>
</dbReference>
<accession>A0AA39Q5S6</accession>
<dbReference type="Proteomes" id="UP001175228">
    <property type="component" value="Unassembled WGS sequence"/>
</dbReference>
<dbReference type="Gene3D" id="3.90.228.10">
    <property type="match status" value="1"/>
</dbReference>